<keyword evidence="1" id="KW-0479">Metal-binding</keyword>
<evidence type="ECO:0000256" key="4">
    <source>
        <dbReference type="ARBA" id="ARBA00022801"/>
    </source>
</evidence>
<dbReference type="InterPro" id="IPR003593">
    <property type="entry name" value="AAA+_ATPase"/>
</dbReference>
<sequence>MAKVKERRQTVFMCRSCGNEFAKWSGFCPAQGCGSKTPLVETAVARPEPKGRPGWLTTSATDVVELSSISSEDQPRGPLPSPELNRVLGGGVVPGSVVLLAGEPGVGKSTLLLQLAQYIASKGQKVLYVSGEESPQQIKLRSDRLGFAGDGVLMLPETDLLAVIDKMDSIRPGLVIVDSIQTLYSSDENSGPGSVGQVREAGMRLLRWAKDSGTPVFVSGHMTKDGSLAGPRVLEHMVDVVLYLESQEDGGFRVLRSGKNRFGATTEVGVFEMTELGLTDVADPSKALLSQRAGGAIGGALVPVVEGSRALLLEVQALTSPSQLPAPRRVSNGLDYNRLLMLAAVASRRAGLELSGQDIIVNVAGGFKISEPAADLALVLAMASSLYNCPLDLEMFAFGEIGLSAEIRQVSQAQRRVHEADRLGLKKCILPEGCLEGLTVPQGMKVIGVRTLRQAVNAVLTKDRSKSQNRKQPDDCSEDFAWEPEGPLEPD</sequence>
<evidence type="ECO:0000256" key="5">
    <source>
        <dbReference type="ARBA" id="ARBA00022840"/>
    </source>
</evidence>
<dbReference type="InterPro" id="IPR027417">
    <property type="entry name" value="P-loop_NTPase"/>
</dbReference>
<organism evidence="11">
    <name type="scientific">hydrothermal vent metagenome</name>
    <dbReference type="NCBI Taxonomy" id="652676"/>
    <lineage>
        <taxon>unclassified sequences</taxon>
        <taxon>metagenomes</taxon>
        <taxon>ecological metagenomes</taxon>
    </lineage>
</organism>
<evidence type="ECO:0000256" key="6">
    <source>
        <dbReference type="ARBA" id="ARBA00023016"/>
    </source>
</evidence>
<dbReference type="Pfam" id="PF13481">
    <property type="entry name" value="AAA_25"/>
    <property type="match status" value="1"/>
</dbReference>
<feature type="compositionally biased region" description="Acidic residues" evidence="9">
    <location>
        <begin position="475"/>
        <end position="491"/>
    </location>
</feature>
<dbReference type="GO" id="GO:0003684">
    <property type="term" value="F:damaged DNA binding"/>
    <property type="evidence" value="ECO:0007669"/>
    <property type="project" value="InterPro"/>
</dbReference>
<protein>
    <submittedName>
        <fullName evidence="11">DNA repair protein RadA</fullName>
    </submittedName>
</protein>
<dbReference type="EMBL" id="FAXA01000212">
    <property type="protein sequence ID" value="CUV04728.1"/>
    <property type="molecule type" value="Genomic_DNA"/>
</dbReference>
<keyword evidence="8" id="KW-0234">DNA repair</keyword>
<keyword evidence="6" id="KW-0346">Stress response</keyword>
<gene>
    <name evidence="11" type="ORF">MGWOODY_Clf2972</name>
</gene>
<keyword evidence="3" id="KW-0227">DNA damage</keyword>
<dbReference type="InterPro" id="IPR020568">
    <property type="entry name" value="Ribosomal_Su5_D2-typ_SF"/>
</dbReference>
<evidence type="ECO:0000256" key="3">
    <source>
        <dbReference type="ARBA" id="ARBA00022763"/>
    </source>
</evidence>
<keyword evidence="5" id="KW-0067">ATP-binding</keyword>
<evidence type="ECO:0000256" key="7">
    <source>
        <dbReference type="ARBA" id="ARBA00023125"/>
    </source>
</evidence>
<evidence type="ECO:0000259" key="10">
    <source>
        <dbReference type="PROSITE" id="PS50162"/>
    </source>
</evidence>
<evidence type="ECO:0000256" key="8">
    <source>
        <dbReference type="ARBA" id="ARBA00023204"/>
    </source>
</evidence>
<dbReference type="NCBIfam" id="TIGR00416">
    <property type="entry name" value="sms"/>
    <property type="match status" value="1"/>
</dbReference>
<dbReference type="InterPro" id="IPR004504">
    <property type="entry name" value="DNA_repair_RadA"/>
</dbReference>
<reference evidence="11" key="1">
    <citation type="submission" date="2015-10" db="EMBL/GenBank/DDBJ databases">
        <authorList>
            <person name="Gilbert D.G."/>
        </authorList>
    </citation>
    <scope>NUCLEOTIDE SEQUENCE</scope>
</reference>
<dbReference type="GO" id="GO:0000725">
    <property type="term" value="P:recombinational repair"/>
    <property type="evidence" value="ECO:0007669"/>
    <property type="project" value="TreeGrafter"/>
</dbReference>
<feature type="compositionally biased region" description="Basic and acidic residues" evidence="9">
    <location>
        <begin position="463"/>
        <end position="474"/>
    </location>
</feature>
<evidence type="ECO:0000256" key="9">
    <source>
        <dbReference type="SAM" id="MobiDB-lite"/>
    </source>
</evidence>
<keyword evidence="2" id="KW-0547">Nucleotide-binding</keyword>
<dbReference type="SUPFAM" id="SSF52540">
    <property type="entry name" value="P-loop containing nucleoside triphosphate hydrolases"/>
    <property type="match status" value="1"/>
</dbReference>
<dbReference type="InterPro" id="IPR020588">
    <property type="entry name" value="RecA_ATP-bd"/>
</dbReference>
<dbReference type="InterPro" id="IPR014721">
    <property type="entry name" value="Ribsml_uS5_D2-typ_fold_subgr"/>
</dbReference>
<dbReference type="AlphaFoldDB" id="A0A160VG05"/>
<dbReference type="PROSITE" id="PS50162">
    <property type="entry name" value="RECA_2"/>
    <property type="match status" value="1"/>
</dbReference>
<dbReference type="Pfam" id="PF13541">
    <property type="entry name" value="ChlI"/>
    <property type="match status" value="1"/>
</dbReference>
<name>A0A160VG05_9ZZZZ</name>
<keyword evidence="7" id="KW-0238">DNA-binding</keyword>
<dbReference type="PRINTS" id="PR01874">
    <property type="entry name" value="DNAREPAIRADA"/>
</dbReference>
<dbReference type="SMART" id="SM00382">
    <property type="entry name" value="AAA"/>
    <property type="match status" value="1"/>
</dbReference>
<dbReference type="SUPFAM" id="SSF54211">
    <property type="entry name" value="Ribosomal protein S5 domain 2-like"/>
    <property type="match status" value="1"/>
</dbReference>
<dbReference type="GO" id="GO:0005524">
    <property type="term" value="F:ATP binding"/>
    <property type="evidence" value="ECO:0007669"/>
    <property type="project" value="UniProtKB-KW"/>
</dbReference>
<feature type="domain" description="RecA family profile 1" evidence="10">
    <location>
        <begin position="73"/>
        <end position="222"/>
    </location>
</feature>
<dbReference type="Gene3D" id="3.30.230.10">
    <property type="match status" value="1"/>
</dbReference>
<dbReference type="HAMAP" id="MF_01498">
    <property type="entry name" value="RadA_bact"/>
    <property type="match status" value="1"/>
</dbReference>
<proteinExistence type="inferred from homology"/>
<dbReference type="PANTHER" id="PTHR32472">
    <property type="entry name" value="DNA REPAIR PROTEIN RADA"/>
    <property type="match status" value="1"/>
</dbReference>
<dbReference type="GO" id="GO:0140664">
    <property type="term" value="F:ATP-dependent DNA damage sensor activity"/>
    <property type="evidence" value="ECO:0007669"/>
    <property type="project" value="InterPro"/>
</dbReference>
<accession>A0A160VG05</accession>
<dbReference type="GO" id="GO:0005829">
    <property type="term" value="C:cytosol"/>
    <property type="evidence" value="ECO:0007669"/>
    <property type="project" value="TreeGrafter"/>
</dbReference>
<dbReference type="FunFam" id="3.40.50.300:FF:000050">
    <property type="entry name" value="DNA repair protein RadA"/>
    <property type="match status" value="1"/>
</dbReference>
<dbReference type="GO" id="GO:0046872">
    <property type="term" value="F:metal ion binding"/>
    <property type="evidence" value="ECO:0007669"/>
    <property type="project" value="UniProtKB-KW"/>
</dbReference>
<dbReference type="Gene3D" id="3.40.50.300">
    <property type="entry name" value="P-loop containing nucleotide triphosphate hydrolases"/>
    <property type="match status" value="1"/>
</dbReference>
<dbReference type="PANTHER" id="PTHR32472:SF10">
    <property type="entry name" value="DNA REPAIR PROTEIN RADA-LIKE PROTEIN"/>
    <property type="match status" value="1"/>
</dbReference>
<keyword evidence="4" id="KW-0378">Hydrolase</keyword>
<dbReference type="GO" id="GO:0016787">
    <property type="term" value="F:hydrolase activity"/>
    <property type="evidence" value="ECO:0007669"/>
    <property type="project" value="UniProtKB-KW"/>
</dbReference>
<feature type="region of interest" description="Disordered" evidence="9">
    <location>
        <begin position="463"/>
        <end position="491"/>
    </location>
</feature>
<evidence type="ECO:0000313" key="11">
    <source>
        <dbReference type="EMBL" id="CUV04728.1"/>
    </source>
</evidence>
<evidence type="ECO:0000256" key="1">
    <source>
        <dbReference type="ARBA" id="ARBA00022723"/>
    </source>
</evidence>
<evidence type="ECO:0000256" key="2">
    <source>
        <dbReference type="ARBA" id="ARBA00022741"/>
    </source>
</evidence>